<dbReference type="RefSeq" id="WP_345094574.1">
    <property type="nucleotide sequence ID" value="NZ_BAABCS010000020.1"/>
</dbReference>
<feature type="domain" description="PrcB C-terminal" evidence="1">
    <location>
        <begin position="78"/>
        <end position="132"/>
    </location>
</feature>
<keyword evidence="3" id="KW-1185">Reference proteome</keyword>
<dbReference type="PROSITE" id="PS51257">
    <property type="entry name" value="PROKAR_LIPOPROTEIN"/>
    <property type="match status" value="1"/>
</dbReference>
<name>A0ABP7UXT1_9FLAO</name>
<gene>
    <name evidence="2" type="ORF">GCM10022388_22230</name>
</gene>
<evidence type="ECO:0000313" key="3">
    <source>
        <dbReference type="Proteomes" id="UP001500426"/>
    </source>
</evidence>
<comment type="caution">
    <text evidence="2">The sequence shown here is derived from an EMBL/GenBank/DDBJ whole genome shotgun (WGS) entry which is preliminary data.</text>
</comment>
<protein>
    <recommendedName>
        <fullName evidence="1">PrcB C-terminal domain-containing protein</fullName>
    </recommendedName>
</protein>
<reference evidence="3" key="1">
    <citation type="journal article" date="2019" name="Int. J. Syst. Evol. Microbiol.">
        <title>The Global Catalogue of Microorganisms (GCM) 10K type strain sequencing project: providing services to taxonomists for standard genome sequencing and annotation.</title>
        <authorList>
            <consortium name="The Broad Institute Genomics Platform"/>
            <consortium name="The Broad Institute Genome Sequencing Center for Infectious Disease"/>
            <person name="Wu L."/>
            <person name="Ma J."/>
        </authorList>
    </citation>
    <scope>NUCLEOTIDE SEQUENCE [LARGE SCALE GENOMIC DNA]</scope>
    <source>
        <strain evidence="3">JCM 17068</strain>
    </source>
</reference>
<evidence type="ECO:0000259" key="1">
    <source>
        <dbReference type="Pfam" id="PF14343"/>
    </source>
</evidence>
<sequence length="140" mass="15725">MIKKIGAILLVITLFSCSSSKPPMISEPMYDVLFGSDYGGASFQFYEIVSDEREFNILLTDDMIKPYVKKEDIETCNFILVNMGEKKSGGYTLEVQKVEELADKVIVTLKEIEPKGVATMAVTKPCYVIKIKSKKPIEIK</sequence>
<evidence type="ECO:0000313" key="2">
    <source>
        <dbReference type="EMBL" id="GAA4055251.1"/>
    </source>
</evidence>
<organism evidence="2 3">
    <name type="scientific">Flavobacterium chungnamense</name>
    <dbReference type="NCBI Taxonomy" id="706182"/>
    <lineage>
        <taxon>Bacteria</taxon>
        <taxon>Pseudomonadati</taxon>
        <taxon>Bacteroidota</taxon>
        <taxon>Flavobacteriia</taxon>
        <taxon>Flavobacteriales</taxon>
        <taxon>Flavobacteriaceae</taxon>
        <taxon>Flavobacterium</taxon>
    </lineage>
</organism>
<dbReference type="InterPro" id="IPR025748">
    <property type="entry name" value="PrcB_C_dom"/>
</dbReference>
<dbReference type="Pfam" id="PF14343">
    <property type="entry name" value="PrcB_C"/>
    <property type="match status" value="1"/>
</dbReference>
<dbReference type="EMBL" id="BAABCS010000020">
    <property type="protein sequence ID" value="GAA4055251.1"/>
    <property type="molecule type" value="Genomic_DNA"/>
</dbReference>
<proteinExistence type="predicted"/>
<dbReference type="Proteomes" id="UP001500426">
    <property type="component" value="Unassembled WGS sequence"/>
</dbReference>
<accession>A0ABP7UXT1</accession>